<name>I4F280_MODI5</name>
<organism evidence="2 3">
    <name type="scientific">Modestobacter italicus (strain DSM 44449 / CECT 9708 / BC 501)</name>
    <dbReference type="NCBI Taxonomy" id="2732864"/>
    <lineage>
        <taxon>Bacteria</taxon>
        <taxon>Bacillati</taxon>
        <taxon>Actinomycetota</taxon>
        <taxon>Actinomycetes</taxon>
        <taxon>Geodermatophilales</taxon>
        <taxon>Geodermatophilaceae</taxon>
        <taxon>Modestobacter</taxon>
    </lineage>
</organism>
<dbReference type="KEGG" id="mmar:MODMU_4348"/>
<feature type="region of interest" description="Disordered" evidence="1">
    <location>
        <begin position="1"/>
        <end position="66"/>
    </location>
</feature>
<reference evidence="2 3" key="1">
    <citation type="journal article" date="2012" name="J. Bacteriol.">
        <title>Genome Sequence of Radiation-Resistant Modestobacter marinus Strain BC501, a Representative Actinobacterium That Thrives on Calcareous Stone Surfaces.</title>
        <authorList>
            <person name="Normand P."/>
            <person name="Gury J."/>
            <person name="Pujic P."/>
            <person name="Chouaia B."/>
            <person name="Crotti E."/>
            <person name="Brusetti L."/>
            <person name="Daffonchio D."/>
            <person name="Vacherie B."/>
            <person name="Barbe V."/>
            <person name="Medigue C."/>
            <person name="Calteau A."/>
            <person name="Ghodhbane-Gtari F."/>
            <person name="Essoussi I."/>
            <person name="Nouioui I."/>
            <person name="Abbassi-Ghozzi I."/>
            <person name="Gtari M."/>
        </authorList>
    </citation>
    <scope>NUCLEOTIDE SEQUENCE [LARGE SCALE GENOMIC DNA]</scope>
    <source>
        <strain evidence="3">BC 501</strain>
    </source>
</reference>
<feature type="compositionally biased region" description="Low complexity" evidence="1">
    <location>
        <begin position="112"/>
        <end position="124"/>
    </location>
</feature>
<dbReference type="HOGENOM" id="CLU_1064836_0_0_11"/>
<feature type="compositionally biased region" description="Low complexity" evidence="1">
    <location>
        <begin position="51"/>
        <end position="65"/>
    </location>
</feature>
<protein>
    <submittedName>
        <fullName evidence="2">Uncharacterized protein</fullName>
    </submittedName>
</protein>
<dbReference type="EMBL" id="FO203431">
    <property type="protein sequence ID" value="CCH89743.1"/>
    <property type="molecule type" value="Genomic_DNA"/>
</dbReference>
<accession>I4F280</accession>
<dbReference type="AlphaFoldDB" id="I4F280"/>
<evidence type="ECO:0000313" key="3">
    <source>
        <dbReference type="Proteomes" id="UP000006461"/>
    </source>
</evidence>
<feature type="region of interest" description="Disordered" evidence="1">
    <location>
        <begin position="83"/>
        <end position="140"/>
    </location>
</feature>
<evidence type="ECO:0000256" key="1">
    <source>
        <dbReference type="SAM" id="MobiDB-lite"/>
    </source>
</evidence>
<evidence type="ECO:0000313" key="2">
    <source>
        <dbReference type="EMBL" id="CCH89743.1"/>
    </source>
</evidence>
<proteinExistence type="predicted"/>
<keyword evidence="3" id="KW-1185">Reference proteome</keyword>
<sequence length="261" mass="27509">MWARCTCRSPPTGSGSPAGAGGCSPTRSSAIGVRSRTTSRAPGWRRRWPRCAGGTSPSTATSSCGRRAATPLTTHGWLCSGTGHCTHRRPGSRPTGCRPGRRSNACGTPGVTAPASTSGSPTTSVRPPPHPTAAADPASSVLTHPADNWAQAVLHGARANAPPHRMRFAALNYSPYVAGHRSDPQRMCFIALKHGRCDTRHRTARASRRESACASSRTGLLVLSRDKPRRVAVAVAGDRRPWCAAALARDQCLGMQKRGHS</sequence>
<dbReference type="PROSITE" id="PS51257">
    <property type="entry name" value="PROKAR_LIPOPROTEIN"/>
    <property type="match status" value="1"/>
</dbReference>
<gene>
    <name evidence="2" type="ordered locus">MODMU_4348</name>
</gene>
<dbReference type="Proteomes" id="UP000006461">
    <property type="component" value="Chromosome"/>
</dbReference>